<reference evidence="1 2" key="1">
    <citation type="submission" date="2018-01" db="EMBL/GenBank/DDBJ databases">
        <title>Arthrobacter sp. nov., from glaciers in China.</title>
        <authorList>
            <person name="Liu Q."/>
            <person name="Xin Y.-H."/>
        </authorList>
    </citation>
    <scope>NUCLEOTIDE SEQUENCE [LARGE SCALE GENOMIC DNA]</scope>
    <source>
        <strain evidence="1 2">HLT2-12-2</strain>
    </source>
</reference>
<keyword evidence="2" id="KW-1185">Reference proteome</keyword>
<comment type="caution">
    <text evidence="1">The sequence shown here is derived from an EMBL/GenBank/DDBJ whole genome shotgun (WGS) entry which is preliminary data.</text>
</comment>
<dbReference type="RefSeq" id="WP_103464002.1">
    <property type="nucleotide sequence ID" value="NZ_PPXC01000001.1"/>
</dbReference>
<accession>A0A2S4A1G2</accession>
<protein>
    <submittedName>
        <fullName evidence="1">Uncharacterized protein</fullName>
    </submittedName>
</protein>
<evidence type="ECO:0000313" key="1">
    <source>
        <dbReference type="EMBL" id="POH75346.1"/>
    </source>
</evidence>
<gene>
    <name evidence="1" type="ORF">CVS27_01730</name>
</gene>
<sequence>MSDQFIAHPSRRMVVAGALAVLGPALAGCGFSVRKSSGPPDFTPEELVDNAELSTLDELGIARAKASRSLRLDFRAGSIAKSDVGLPDTAYGPDVIANEGEKLRLTIAGSSGTLEADTNHVRFVTTDSSPVLDVVHYFLTAETLDEYVALLRDAVHSYGLDSDPVQRWITSTQEEPGKKSSYAVGVGKALGFNVEYDLRYDGSKTTQVIIVGVSKLT</sequence>
<dbReference type="AlphaFoldDB" id="A0A2S4A1G2"/>
<proteinExistence type="predicted"/>
<dbReference type="EMBL" id="PPXC01000001">
    <property type="protein sequence ID" value="POH75346.1"/>
    <property type="molecule type" value="Genomic_DNA"/>
</dbReference>
<evidence type="ECO:0000313" key="2">
    <source>
        <dbReference type="Proteomes" id="UP000237061"/>
    </source>
</evidence>
<name>A0A2S4A1G2_ARTGL</name>
<organism evidence="1 2">
    <name type="scientific">Arthrobacter glacialis</name>
    <dbReference type="NCBI Taxonomy" id="1664"/>
    <lineage>
        <taxon>Bacteria</taxon>
        <taxon>Bacillati</taxon>
        <taxon>Actinomycetota</taxon>
        <taxon>Actinomycetes</taxon>
        <taxon>Micrococcales</taxon>
        <taxon>Micrococcaceae</taxon>
        <taxon>Arthrobacter</taxon>
    </lineage>
</organism>
<dbReference type="Proteomes" id="UP000237061">
    <property type="component" value="Unassembled WGS sequence"/>
</dbReference>